<dbReference type="InterPro" id="IPR038109">
    <property type="entry name" value="DNA_bind_recomb_sf"/>
</dbReference>
<dbReference type="InterPro" id="IPR011109">
    <property type="entry name" value="DNA_bind_recombinase_dom"/>
</dbReference>
<dbReference type="SUPFAM" id="SSF53041">
    <property type="entry name" value="Resolvase-like"/>
    <property type="match status" value="1"/>
</dbReference>
<reference evidence="2 3" key="1">
    <citation type="submission" date="2016-07" db="EMBL/GenBank/DDBJ databases">
        <title>Complete genome sequence of the Lentzea guizhouensis DHS C013.</title>
        <authorList>
            <person name="Cao C."/>
        </authorList>
    </citation>
    <scope>NUCLEOTIDE SEQUENCE [LARGE SCALE GENOMIC DNA]</scope>
    <source>
        <strain evidence="2 3">DHS C013</strain>
    </source>
</reference>
<gene>
    <name evidence="2" type="ORF">BBK82_05185</name>
</gene>
<protein>
    <recommendedName>
        <fullName evidence="1">Recombinase domain-containing protein</fullName>
    </recommendedName>
</protein>
<dbReference type="Pfam" id="PF00239">
    <property type="entry name" value="Resolvase"/>
    <property type="match status" value="1"/>
</dbReference>
<dbReference type="PANTHER" id="PTHR30461">
    <property type="entry name" value="DNA-INVERTASE FROM LAMBDOID PROPHAGE"/>
    <property type="match status" value="1"/>
</dbReference>
<dbReference type="InterPro" id="IPR006119">
    <property type="entry name" value="Resolv_N"/>
</dbReference>
<dbReference type="Gene3D" id="3.90.1750.20">
    <property type="entry name" value="Putative Large Serine Recombinase, Chain B, Domain 2"/>
    <property type="match status" value="1"/>
</dbReference>
<dbReference type="InterPro" id="IPR050639">
    <property type="entry name" value="SSR_resolvase"/>
</dbReference>
<dbReference type="STRING" id="1586287.BBK82_05185"/>
<dbReference type="AlphaFoldDB" id="A0A1B2HXM8"/>
<dbReference type="Pfam" id="PF07508">
    <property type="entry name" value="Recombinase"/>
    <property type="match status" value="1"/>
</dbReference>
<dbReference type="PROSITE" id="PS51737">
    <property type="entry name" value="RECOMBINASE_DNA_BIND"/>
    <property type="match status" value="1"/>
</dbReference>
<dbReference type="GO" id="GO:0000150">
    <property type="term" value="F:DNA strand exchange activity"/>
    <property type="evidence" value="ECO:0007669"/>
    <property type="project" value="InterPro"/>
</dbReference>
<dbReference type="KEGG" id="led:BBK82_05185"/>
<evidence type="ECO:0000313" key="2">
    <source>
        <dbReference type="EMBL" id="ANZ42499.1"/>
    </source>
</evidence>
<sequence>MQCRISEDRVGAGLGATRQIKDQIPLYEKFGLRLMGIYVDNDMSAYRGKPRPDQTAMLQDLKDGLATIVTSWHTDRLHRAPRELEDYIDVCAPREIATHTVHTGPLDLSTPAGRMVARQLCAVARYESEHKTARQQSKKLDMAEKGMYRGGPRPYGWESNGMTQVPTEIEILKEMGTRALAGEGLQALAKELNGRGQLTSRGKPWTGGTLKDVLLRARNAGLIERRVEEPDAPKKRRGEVFAKATWDGPFEEPMWRALVAKLTDPTRRRSASTELKWLGSGIYLCGRCDDDTKMGSGTTHSKKRTSKAFKPAYRCRKQPHLVRIAEPVDELVEAVIVARLSQPDAHELLSPNPKVNIAALHQEANEIRARLDEQAALHAQGVIDTRQLIAGSKAMQERLKEIDRLVTVAGANSVFVGVIGAADVAKVWFGALPGRSDGLPIERRRAIIDAAMEIRIMPTRPGRKPDRSYFDPASVDIRWRV</sequence>
<dbReference type="InterPro" id="IPR036162">
    <property type="entry name" value="Resolvase-like_N_sf"/>
</dbReference>
<dbReference type="SMART" id="SM00857">
    <property type="entry name" value="Resolvase"/>
    <property type="match status" value="1"/>
</dbReference>
<evidence type="ECO:0000259" key="1">
    <source>
        <dbReference type="PROSITE" id="PS51737"/>
    </source>
</evidence>
<dbReference type="PANTHER" id="PTHR30461:SF23">
    <property type="entry name" value="DNA RECOMBINASE-RELATED"/>
    <property type="match status" value="1"/>
</dbReference>
<accession>A0A1B2HXM8</accession>
<keyword evidence="3" id="KW-1185">Reference proteome</keyword>
<name>A0A1B2HXM8_9PSEU</name>
<dbReference type="Gene3D" id="3.40.50.1390">
    <property type="entry name" value="Resolvase, N-terminal catalytic domain"/>
    <property type="match status" value="1"/>
</dbReference>
<dbReference type="Proteomes" id="UP000093053">
    <property type="component" value="Chromosome"/>
</dbReference>
<feature type="domain" description="Recombinase" evidence="1">
    <location>
        <begin position="154"/>
        <end position="268"/>
    </location>
</feature>
<dbReference type="EMBL" id="CP016793">
    <property type="protein sequence ID" value="ANZ42499.1"/>
    <property type="molecule type" value="Genomic_DNA"/>
</dbReference>
<dbReference type="CDD" id="cd00338">
    <property type="entry name" value="Ser_Recombinase"/>
    <property type="match status" value="1"/>
</dbReference>
<proteinExistence type="predicted"/>
<dbReference type="GO" id="GO:0003677">
    <property type="term" value="F:DNA binding"/>
    <property type="evidence" value="ECO:0007669"/>
    <property type="project" value="InterPro"/>
</dbReference>
<evidence type="ECO:0000313" key="3">
    <source>
        <dbReference type="Proteomes" id="UP000093053"/>
    </source>
</evidence>
<organism evidence="2 3">
    <name type="scientific">Lentzea guizhouensis</name>
    <dbReference type="NCBI Taxonomy" id="1586287"/>
    <lineage>
        <taxon>Bacteria</taxon>
        <taxon>Bacillati</taxon>
        <taxon>Actinomycetota</taxon>
        <taxon>Actinomycetes</taxon>
        <taxon>Pseudonocardiales</taxon>
        <taxon>Pseudonocardiaceae</taxon>
        <taxon>Lentzea</taxon>
    </lineage>
</organism>